<dbReference type="EMBL" id="BQNB010010065">
    <property type="protein sequence ID" value="GJS72232.1"/>
    <property type="molecule type" value="Genomic_DNA"/>
</dbReference>
<reference evidence="1" key="1">
    <citation type="journal article" date="2022" name="Int. J. Mol. Sci.">
        <title>Draft Genome of Tanacetum Coccineum: Genomic Comparison of Closely Related Tanacetum-Family Plants.</title>
        <authorList>
            <person name="Yamashiro T."/>
            <person name="Shiraishi A."/>
            <person name="Nakayama K."/>
            <person name="Satake H."/>
        </authorList>
    </citation>
    <scope>NUCLEOTIDE SEQUENCE</scope>
</reference>
<sequence>MSGVPKFMASPISAFVPGILIDNNKNVQVPSLDDMQSKMLLPLPAGSSRNVLKLCRRKCLCVEKILSFQP</sequence>
<reference evidence="1" key="2">
    <citation type="submission" date="2022-01" db="EMBL/GenBank/DDBJ databases">
        <authorList>
            <person name="Yamashiro T."/>
            <person name="Shiraishi A."/>
            <person name="Satake H."/>
            <person name="Nakayama K."/>
        </authorList>
    </citation>
    <scope>NUCLEOTIDE SEQUENCE</scope>
</reference>
<dbReference type="Proteomes" id="UP001151760">
    <property type="component" value="Unassembled WGS sequence"/>
</dbReference>
<name>A0ABQ4Y4Z4_9ASTR</name>
<organism evidence="1 2">
    <name type="scientific">Tanacetum coccineum</name>
    <dbReference type="NCBI Taxonomy" id="301880"/>
    <lineage>
        <taxon>Eukaryota</taxon>
        <taxon>Viridiplantae</taxon>
        <taxon>Streptophyta</taxon>
        <taxon>Embryophyta</taxon>
        <taxon>Tracheophyta</taxon>
        <taxon>Spermatophyta</taxon>
        <taxon>Magnoliopsida</taxon>
        <taxon>eudicotyledons</taxon>
        <taxon>Gunneridae</taxon>
        <taxon>Pentapetalae</taxon>
        <taxon>asterids</taxon>
        <taxon>campanulids</taxon>
        <taxon>Asterales</taxon>
        <taxon>Asteraceae</taxon>
        <taxon>Asteroideae</taxon>
        <taxon>Anthemideae</taxon>
        <taxon>Anthemidinae</taxon>
        <taxon>Tanacetum</taxon>
    </lineage>
</organism>
<evidence type="ECO:0000313" key="2">
    <source>
        <dbReference type="Proteomes" id="UP001151760"/>
    </source>
</evidence>
<proteinExistence type="predicted"/>
<comment type="caution">
    <text evidence="1">The sequence shown here is derived from an EMBL/GenBank/DDBJ whole genome shotgun (WGS) entry which is preliminary data.</text>
</comment>
<accession>A0ABQ4Y4Z4</accession>
<keyword evidence="2" id="KW-1185">Reference proteome</keyword>
<protein>
    <submittedName>
        <fullName evidence="1">Uncharacterized protein</fullName>
    </submittedName>
</protein>
<evidence type="ECO:0000313" key="1">
    <source>
        <dbReference type="EMBL" id="GJS72232.1"/>
    </source>
</evidence>
<gene>
    <name evidence="1" type="ORF">Tco_0705073</name>
</gene>